<accession>A0A1B8GHC9</accession>
<dbReference type="GeneID" id="28841034"/>
<dbReference type="STRING" id="342668.A0A1B8GHC9"/>
<reference evidence="6" key="2">
    <citation type="journal article" date="2018" name="Nat. Commun.">
        <title>Extreme sensitivity to ultraviolet light in the fungal pathogen causing white-nose syndrome of bats.</title>
        <authorList>
            <person name="Palmer J.M."/>
            <person name="Drees K.P."/>
            <person name="Foster J.T."/>
            <person name="Lindner D.L."/>
        </authorList>
    </citation>
    <scope>NUCLEOTIDE SEQUENCE [LARGE SCALE GENOMIC DNA]</scope>
    <source>
        <strain evidence="6">UAMH 10579</strain>
    </source>
</reference>
<dbReference type="InterPro" id="IPR008397">
    <property type="entry name" value="Alginate_lyase_dom"/>
</dbReference>
<dbReference type="Gene3D" id="1.50.10.100">
    <property type="entry name" value="Chondroitin AC/alginate lyase"/>
    <property type="match status" value="1"/>
</dbReference>
<keyword evidence="6" id="KW-1185">Reference proteome</keyword>
<dbReference type="SUPFAM" id="SSF48230">
    <property type="entry name" value="Chondroitin AC/alginate lyase"/>
    <property type="match status" value="1"/>
</dbReference>
<sequence>MLYKSIITLSFLLGNGAFALVHPGMLHTDADFMRMKAKVDADAAPWITGWNTLTANSHSSNTYAPSPQAIVYRGYDGTHPENYSKLYNDVHAAYALGLRWKISGDDSFADAAVKILNGWSSTLTAIRGTSDAALAAGIYGYQFANAAEIIRSYSGWAAADQTRFKTMLHDVFFSINHDFLVRHNDAELDHYWANWDLCNMASMLAIGIFNDNTTMYEEAITYFKSGLGNGRIDLTVWKLYTVDGVVLGQCQESGRDQGHATLDFALLGPLAQMAYNQGDDLFGYESNKILAGSEYTAKYNLGEDVPYTSYTNSDVTQSVISNASRGTIRPAWELIYAHYHDLKGLDSKYTGQMRDLVNSESGGAEGGGGNYGPNSGGYDQLGYGTLAFRLE</sequence>
<feature type="chain" id="PRO_5008608583" description="Alginate lyase domain-containing protein" evidence="3">
    <location>
        <begin position="20"/>
        <end position="391"/>
    </location>
</feature>
<feature type="domain" description="Alginate lyase" evidence="4">
    <location>
        <begin position="42"/>
        <end position="299"/>
    </location>
</feature>
<dbReference type="Proteomes" id="UP000091956">
    <property type="component" value="Unassembled WGS sequence"/>
</dbReference>
<organism evidence="5 6">
    <name type="scientific">Pseudogymnoascus verrucosus</name>
    <dbReference type="NCBI Taxonomy" id="342668"/>
    <lineage>
        <taxon>Eukaryota</taxon>
        <taxon>Fungi</taxon>
        <taxon>Dikarya</taxon>
        <taxon>Ascomycota</taxon>
        <taxon>Pezizomycotina</taxon>
        <taxon>Leotiomycetes</taxon>
        <taxon>Thelebolales</taxon>
        <taxon>Thelebolaceae</taxon>
        <taxon>Pseudogymnoascus</taxon>
    </lineage>
</organism>
<dbReference type="OrthoDB" id="5302720at2759"/>
<keyword evidence="1 3" id="KW-0732">Signal</keyword>
<name>A0A1B8GHC9_9PEZI</name>
<evidence type="ECO:0000313" key="5">
    <source>
        <dbReference type="EMBL" id="OBT95262.1"/>
    </source>
</evidence>
<dbReference type="AlphaFoldDB" id="A0A1B8GHC9"/>
<evidence type="ECO:0000256" key="2">
    <source>
        <dbReference type="ARBA" id="ARBA00023239"/>
    </source>
</evidence>
<evidence type="ECO:0000256" key="1">
    <source>
        <dbReference type="ARBA" id="ARBA00022729"/>
    </source>
</evidence>
<dbReference type="GO" id="GO:0016829">
    <property type="term" value="F:lyase activity"/>
    <property type="evidence" value="ECO:0007669"/>
    <property type="project" value="UniProtKB-KW"/>
</dbReference>
<dbReference type="GO" id="GO:0042597">
    <property type="term" value="C:periplasmic space"/>
    <property type="evidence" value="ECO:0007669"/>
    <property type="project" value="InterPro"/>
</dbReference>
<proteinExistence type="predicted"/>
<dbReference type="EMBL" id="KV460237">
    <property type="protein sequence ID" value="OBT95262.1"/>
    <property type="molecule type" value="Genomic_DNA"/>
</dbReference>
<gene>
    <name evidence="5" type="ORF">VE01_07648</name>
</gene>
<dbReference type="RefSeq" id="XP_018128995.1">
    <property type="nucleotide sequence ID" value="XM_018277081.1"/>
</dbReference>
<dbReference type="InterPro" id="IPR008929">
    <property type="entry name" value="Chondroitin_lyas"/>
</dbReference>
<keyword evidence="2" id="KW-0456">Lyase</keyword>
<dbReference type="Pfam" id="PF05426">
    <property type="entry name" value="Alginate_lyase"/>
    <property type="match status" value="1"/>
</dbReference>
<protein>
    <recommendedName>
        <fullName evidence="4">Alginate lyase domain-containing protein</fullName>
    </recommendedName>
</protein>
<evidence type="ECO:0000259" key="4">
    <source>
        <dbReference type="Pfam" id="PF05426"/>
    </source>
</evidence>
<evidence type="ECO:0000313" key="6">
    <source>
        <dbReference type="Proteomes" id="UP000091956"/>
    </source>
</evidence>
<reference evidence="5 6" key="1">
    <citation type="submission" date="2016-03" db="EMBL/GenBank/DDBJ databases">
        <title>Comparative genomics of Pseudogymnoascus destructans, the fungus causing white-nose syndrome of bats.</title>
        <authorList>
            <person name="Palmer J.M."/>
            <person name="Drees K.P."/>
            <person name="Foster J.T."/>
            <person name="Lindner D.L."/>
        </authorList>
    </citation>
    <scope>NUCLEOTIDE SEQUENCE [LARGE SCALE GENOMIC DNA]</scope>
    <source>
        <strain evidence="5 6">UAMH 10579</strain>
    </source>
</reference>
<feature type="signal peptide" evidence="3">
    <location>
        <begin position="1"/>
        <end position="19"/>
    </location>
</feature>
<evidence type="ECO:0000256" key="3">
    <source>
        <dbReference type="SAM" id="SignalP"/>
    </source>
</evidence>